<dbReference type="Proteomes" id="UP000185984">
    <property type="component" value="Unassembled WGS sequence"/>
</dbReference>
<comment type="caution">
    <text evidence="2">The sequence shown here is derived from an EMBL/GenBank/DDBJ whole genome shotgun (WGS) entry which is preliminary data.</text>
</comment>
<dbReference type="OrthoDB" id="488264at2"/>
<keyword evidence="3" id="KW-1185">Reference proteome</keyword>
<sequence>MSILSNFLRSLLLSIILSFIVPMLIIGAVLVSTSIVGYIPGLHGISQAIANQVLLFLATFGSGSPVDGLIVISMTCSLVGALFDTYAFYRYQNLRGE</sequence>
<dbReference type="EMBL" id="MRCC01000002">
    <property type="protein sequence ID" value="OKH28843.1"/>
    <property type="molecule type" value="Genomic_DNA"/>
</dbReference>
<evidence type="ECO:0000313" key="2">
    <source>
        <dbReference type="EMBL" id="OKH28843.1"/>
    </source>
</evidence>
<evidence type="ECO:0000256" key="1">
    <source>
        <dbReference type="SAM" id="Phobius"/>
    </source>
</evidence>
<organism evidence="2 3">
    <name type="scientific">Chroogloeocystis siderophila 5.2 s.c.1</name>
    <dbReference type="NCBI Taxonomy" id="247279"/>
    <lineage>
        <taxon>Bacteria</taxon>
        <taxon>Bacillati</taxon>
        <taxon>Cyanobacteriota</taxon>
        <taxon>Cyanophyceae</taxon>
        <taxon>Oscillatoriophycideae</taxon>
        <taxon>Chroococcales</taxon>
        <taxon>Chroococcaceae</taxon>
        <taxon>Chroogloeocystis</taxon>
    </lineage>
</organism>
<reference evidence="2 3" key="1">
    <citation type="submission" date="2016-11" db="EMBL/GenBank/DDBJ databases">
        <title>Draft Genome Sequences of Nine Cyanobacterial Strains from Diverse Habitats.</title>
        <authorList>
            <person name="Zhu T."/>
            <person name="Hou S."/>
            <person name="Lu X."/>
            <person name="Hess W.R."/>
        </authorList>
    </citation>
    <scope>NUCLEOTIDE SEQUENCE [LARGE SCALE GENOMIC DNA]</scope>
    <source>
        <strain evidence="2 3">5.2 s.c.1</strain>
    </source>
</reference>
<dbReference type="AlphaFoldDB" id="A0A1U7HZ55"/>
<name>A0A1U7HZ55_9CHRO</name>
<feature type="transmembrane region" description="Helical" evidence="1">
    <location>
        <begin position="12"/>
        <end position="39"/>
    </location>
</feature>
<accession>A0A1U7HZ55</accession>
<evidence type="ECO:0000313" key="3">
    <source>
        <dbReference type="Proteomes" id="UP000185984"/>
    </source>
</evidence>
<feature type="transmembrane region" description="Helical" evidence="1">
    <location>
        <begin position="69"/>
        <end position="89"/>
    </location>
</feature>
<proteinExistence type="predicted"/>
<gene>
    <name evidence="2" type="ORF">NIES1031_02795</name>
</gene>
<keyword evidence="1" id="KW-0812">Transmembrane</keyword>
<dbReference type="STRING" id="247279.NIES1031_02795"/>
<keyword evidence="1" id="KW-0472">Membrane</keyword>
<keyword evidence="1" id="KW-1133">Transmembrane helix</keyword>
<protein>
    <submittedName>
        <fullName evidence="2">Uncharacterized protein</fullName>
    </submittedName>
</protein>